<sequence>MLTRSVCTTLHFIQCAWGVSVSLLHFSSRYPSLQIQQLDSNHASSRQVRVQLSTLVLFSGLYVYIFWIKVHGTTLLRRGMFNQAFHFVAITEFPFFFQVPLCISSTQAPSIYSNQTNTHPSELNDSFKPWTSLRAHFCLR</sequence>
<dbReference type="EMBL" id="JACAZI010000001">
    <property type="protein sequence ID" value="KAF7371525.1"/>
    <property type="molecule type" value="Genomic_DNA"/>
</dbReference>
<keyword evidence="1" id="KW-1133">Transmembrane helix</keyword>
<comment type="caution">
    <text evidence="2">The sequence shown here is derived from an EMBL/GenBank/DDBJ whole genome shotgun (WGS) entry which is preliminary data.</text>
</comment>
<dbReference type="AlphaFoldDB" id="A0A8H6Z990"/>
<keyword evidence="1" id="KW-0472">Membrane</keyword>
<feature type="transmembrane region" description="Helical" evidence="1">
    <location>
        <begin position="48"/>
        <end position="68"/>
    </location>
</feature>
<dbReference type="OrthoDB" id="10602101at2759"/>
<accession>A0A8H6Z990</accession>
<evidence type="ECO:0000313" key="2">
    <source>
        <dbReference type="EMBL" id="KAF7371525.1"/>
    </source>
</evidence>
<reference evidence="2" key="1">
    <citation type="submission" date="2020-05" db="EMBL/GenBank/DDBJ databases">
        <title>Mycena genomes resolve the evolution of fungal bioluminescence.</title>
        <authorList>
            <person name="Tsai I.J."/>
        </authorList>
    </citation>
    <scope>NUCLEOTIDE SEQUENCE</scope>
    <source>
        <strain evidence="2">CCC161011</strain>
    </source>
</reference>
<protein>
    <submittedName>
        <fullName evidence="2">Uncharacterized protein</fullName>
    </submittedName>
</protein>
<name>A0A8H6Z990_9AGAR</name>
<gene>
    <name evidence="2" type="ORF">MVEN_00007300</name>
</gene>
<evidence type="ECO:0000256" key="1">
    <source>
        <dbReference type="SAM" id="Phobius"/>
    </source>
</evidence>
<evidence type="ECO:0000313" key="3">
    <source>
        <dbReference type="Proteomes" id="UP000620124"/>
    </source>
</evidence>
<proteinExistence type="predicted"/>
<keyword evidence="3" id="KW-1185">Reference proteome</keyword>
<keyword evidence="1" id="KW-0812">Transmembrane</keyword>
<organism evidence="2 3">
    <name type="scientific">Mycena venus</name>
    <dbReference type="NCBI Taxonomy" id="2733690"/>
    <lineage>
        <taxon>Eukaryota</taxon>
        <taxon>Fungi</taxon>
        <taxon>Dikarya</taxon>
        <taxon>Basidiomycota</taxon>
        <taxon>Agaricomycotina</taxon>
        <taxon>Agaricomycetes</taxon>
        <taxon>Agaricomycetidae</taxon>
        <taxon>Agaricales</taxon>
        <taxon>Marasmiineae</taxon>
        <taxon>Mycenaceae</taxon>
        <taxon>Mycena</taxon>
    </lineage>
</organism>
<dbReference type="Proteomes" id="UP000620124">
    <property type="component" value="Unassembled WGS sequence"/>
</dbReference>